<keyword evidence="2" id="KW-1185">Reference proteome</keyword>
<organism evidence="1 2">
    <name type="scientific">Kickxella alabastrina</name>
    <dbReference type="NCBI Taxonomy" id="61397"/>
    <lineage>
        <taxon>Eukaryota</taxon>
        <taxon>Fungi</taxon>
        <taxon>Fungi incertae sedis</taxon>
        <taxon>Zoopagomycota</taxon>
        <taxon>Kickxellomycotina</taxon>
        <taxon>Kickxellomycetes</taxon>
        <taxon>Kickxellales</taxon>
        <taxon>Kickxellaceae</taxon>
        <taxon>Kickxella</taxon>
    </lineage>
</organism>
<gene>
    <name evidence="1" type="ORF">LPJ66_006313</name>
</gene>
<evidence type="ECO:0000313" key="2">
    <source>
        <dbReference type="Proteomes" id="UP001150581"/>
    </source>
</evidence>
<accession>A0ACC1IEG0</accession>
<sequence>EHSMRFSLSAGTSSSGLEAAKSTFTIPLRLRIPRASMGRLINCLTANLLTDRR</sequence>
<protein>
    <submittedName>
        <fullName evidence="1">Uncharacterized protein</fullName>
    </submittedName>
</protein>
<feature type="non-terminal residue" evidence="1">
    <location>
        <position position="53"/>
    </location>
</feature>
<name>A0ACC1IEG0_9FUNG</name>
<feature type="non-terminal residue" evidence="1">
    <location>
        <position position="1"/>
    </location>
</feature>
<evidence type="ECO:0000313" key="1">
    <source>
        <dbReference type="EMBL" id="KAJ1892483.1"/>
    </source>
</evidence>
<dbReference type="EMBL" id="JANBPG010000987">
    <property type="protein sequence ID" value="KAJ1892483.1"/>
    <property type="molecule type" value="Genomic_DNA"/>
</dbReference>
<proteinExistence type="predicted"/>
<reference evidence="1" key="1">
    <citation type="submission" date="2022-07" db="EMBL/GenBank/DDBJ databases">
        <title>Phylogenomic reconstructions and comparative analyses of Kickxellomycotina fungi.</title>
        <authorList>
            <person name="Reynolds N.K."/>
            <person name="Stajich J.E."/>
            <person name="Barry K."/>
            <person name="Grigoriev I.V."/>
            <person name="Crous P."/>
            <person name="Smith M.E."/>
        </authorList>
    </citation>
    <scope>NUCLEOTIDE SEQUENCE</scope>
    <source>
        <strain evidence="1">Benny 63K</strain>
    </source>
</reference>
<dbReference type="Proteomes" id="UP001150581">
    <property type="component" value="Unassembled WGS sequence"/>
</dbReference>
<comment type="caution">
    <text evidence="1">The sequence shown here is derived from an EMBL/GenBank/DDBJ whole genome shotgun (WGS) entry which is preliminary data.</text>
</comment>